<protein>
    <recommendedName>
        <fullName evidence="9">Methyltransferase</fullName>
        <ecNumber evidence="9">2.1.1.-</ecNumber>
    </recommendedName>
</protein>
<proteinExistence type="inferred from homology"/>
<feature type="domain" description="DNA methylase N-4/N-6" evidence="10">
    <location>
        <begin position="141"/>
        <end position="387"/>
    </location>
</feature>
<dbReference type="EC" id="2.1.1.-" evidence="9"/>
<dbReference type="InterPro" id="IPR029063">
    <property type="entry name" value="SAM-dependent_MTases_sf"/>
</dbReference>
<dbReference type="Gene3D" id="3.40.50.150">
    <property type="entry name" value="Vaccinia Virus protein VP39"/>
    <property type="match status" value="1"/>
</dbReference>
<comment type="catalytic activity">
    <reaction evidence="8">
        <text>a 2'-deoxycytidine in DNA + S-adenosyl-L-methionine = an N(4)-methyl-2'-deoxycytidine in DNA + S-adenosyl-L-homocysteine + H(+)</text>
        <dbReference type="Rhea" id="RHEA:16857"/>
        <dbReference type="Rhea" id="RHEA-COMP:11369"/>
        <dbReference type="Rhea" id="RHEA-COMP:13674"/>
        <dbReference type="ChEBI" id="CHEBI:15378"/>
        <dbReference type="ChEBI" id="CHEBI:57856"/>
        <dbReference type="ChEBI" id="CHEBI:59789"/>
        <dbReference type="ChEBI" id="CHEBI:85452"/>
        <dbReference type="ChEBI" id="CHEBI:137933"/>
        <dbReference type="EC" id="2.1.1.113"/>
    </reaction>
</comment>
<evidence type="ECO:0000256" key="3">
    <source>
        <dbReference type="ARBA" id="ARBA00022679"/>
    </source>
</evidence>
<keyword evidence="3" id="KW-0808">Transferase</keyword>
<dbReference type="GO" id="GO:0003677">
    <property type="term" value="F:DNA binding"/>
    <property type="evidence" value="ECO:0007669"/>
    <property type="project" value="UniProtKB-KW"/>
</dbReference>
<dbReference type="GO" id="GO:0009007">
    <property type="term" value="F:site-specific DNA-methyltransferase (adenine-specific) activity"/>
    <property type="evidence" value="ECO:0007669"/>
    <property type="project" value="UniProtKB-EC"/>
</dbReference>
<evidence type="ECO:0000256" key="2">
    <source>
        <dbReference type="ARBA" id="ARBA00022603"/>
    </source>
</evidence>
<dbReference type="Proteomes" id="UP000483035">
    <property type="component" value="Unassembled WGS sequence"/>
</dbReference>
<organism evidence="12 13">
    <name type="scientific">Rhizobium lusitanum</name>
    <dbReference type="NCBI Taxonomy" id="293958"/>
    <lineage>
        <taxon>Bacteria</taxon>
        <taxon>Pseudomonadati</taxon>
        <taxon>Pseudomonadota</taxon>
        <taxon>Alphaproteobacteria</taxon>
        <taxon>Hyphomicrobiales</taxon>
        <taxon>Rhizobiaceae</taxon>
        <taxon>Rhizobium/Agrobacterium group</taxon>
        <taxon>Rhizobium</taxon>
    </lineage>
</organism>
<dbReference type="SUPFAM" id="SSF53335">
    <property type="entry name" value="S-adenosyl-L-methionine-dependent methyltransferases"/>
    <property type="match status" value="1"/>
</dbReference>
<dbReference type="Pfam" id="PF01555">
    <property type="entry name" value="N6_N4_Mtase"/>
    <property type="match status" value="1"/>
</dbReference>
<evidence type="ECO:0000313" key="13">
    <source>
        <dbReference type="Proteomes" id="UP000483035"/>
    </source>
</evidence>
<evidence type="ECO:0000256" key="5">
    <source>
        <dbReference type="ARBA" id="ARBA00022747"/>
    </source>
</evidence>
<evidence type="ECO:0000313" key="12">
    <source>
        <dbReference type="EMBL" id="NEI70983.1"/>
    </source>
</evidence>
<keyword evidence="5" id="KW-0680">Restriction system</keyword>
<comment type="caution">
    <text evidence="12">The sequence shown here is derived from an EMBL/GenBank/DDBJ whole genome shotgun (WGS) entry which is preliminary data.</text>
</comment>
<dbReference type="InterPro" id="IPR001091">
    <property type="entry name" value="RM_Methyltransferase"/>
</dbReference>
<dbReference type="PRINTS" id="PR00508">
    <property type="entry name" value="S21N4MTFRASE"/>
</dbReference>
<evidence type="ECO:0000256" key="7">
    <source>
        <dbReference type="ARBA" id="ARBA00047942"/>
    </source>
</evidence>
<comment type="catalytic activity">
    <reaction evidence="7">
        <text>a 2'-deoxyadenosine in DNA + S-adenosyl-L-methionine = an N(6)-methyl-2'-deoxyadenosine in DNA + S-adenosyl-L-homocysteine + H(+)</text>
        <dbReference type="Rhea" id="RHEA:15197"/>
        <dbReference type="Rhea" id="RHEA-COMP:12418"/>
        <dbReference type="Rhea" id="RHEA-COMP:12419"/>
        <dbReference type="ChEBI" id="CHEBI:15378"/>
        <dbReference type="ChEBI" id="CHEBI:57856"/>
        <dbReference type="ChEBI" id="CHEBI:59789"/>
        <dbReference type="ChEBI" id="CHEBI:90615"/>
        <dbReference type="ChEBI" id="CHEBI:90616"/>
        <dbReference type="EC" id="2.1.1.72"/>
    </reaction>
</comment>
<dbReference type="EMBL" id="WUEY01000006">
    <property type="protein sequence ID" value="NEI70983.1"/>
    <property type="molecule type" value="Genomic_DNA"/>
</dbReference>
<keyword evidence="6" id="KW-0238">DNA-binding</keyword>
<dbReference type="Pfam" id="PF14338">
    <property type="entry name" value="Mrr_N"/>
    <property type="match status" value="1"/>
</dbReference>
<dbReference type="InterPro" id="IPR025745">
    <property type="entry name" value="Mrr-like_N_dom"/>
</dbReference>
<evidence type="ECO:0000256" key="8">
    <source>
        <dbReference type="ARBA" id="ARBA00049120"/>
    </source>
</evidence>
<gene>
    <name evidence="12" type="ORF">GR212_15490</name>
</gene>
<evidence type="ECO:0000256" key="1">
    <source>
        <dbReference type="ARBA" id="ARBA00010203"/>
    </source>
</evidence>
<comment type="similarity">
    <text evidence="1">Belongs to the N(4)/N(6)-methyltransferase family. N(4) subfamily.</text>
</comment>
<evidence type="ECO:0000259" key="11">
    <source>
        <dbReference type="Pfam" id="PF14338"/>
    </source>
</evidence>
<evidence type="ECO:0000256" key="4">
    <source>
        <dbReference type="ARBA" id="ARBA00022691"/>
    </source>
</evidence>
<dbReference type="GO" id="GO:0008170">
    <property type="term" value="F:N-methyltransferase activity"/>
    <property type="evidence" value="ECO:0007669"/>
    <property type="project" value="InterPro"/>
</dbReference>
<evidence type="ECO:0000256" key="9">
    <source>
        <dbReference type="RuleBase" id="RU362026"/>
    </source>
</evidence>
<dbReference type="GO" id="GO:0032259">
    <property type="term" value="P:methylation"/>
    <property type="evidence" value="ECO:0007669"/>
    <property type="project" value="UniProtKB-KW"/>
</dbReference>
<sequence length="413" mass="46046">MFRAARRIGKERTDVSIQKSIQLPLFEVLEEVGGRARPSEVYERVADAIGIGEKSRQETRTCGDGQSYRVFDQQVRWARQTAVAEGLIAGDRGIWELTDSAYLKLGKIRRGAVVLIYTTGDGFALWAHAEDAASYIDDGSVQLLMTSPPYPVVNREYGRFTVEEWLRWMRHCMGIWKSLVASGGTIAVNLMDVFVQGTPMLSPYVERFTLSSIDDVGLHFAGRMMWYSPTKLGNIEWTAKRKVHPRNKLEHVLLFSKAPRPSWDITRIEMPVKSSSGRKVKRDTIRPSGMDICESAFVSGQGLPSNLIIAGGASGNDTYSRRARDVGIGRHPARFPEAIPRRIIQLATAPGDICYDPMAGSNTTGKVASELGRRFIASEPMLEYVRASSLRFSHRSDFRLKEEIGDVVGSQAQ</sequence>
<dbReference type="InterPro" id="IPR002941">
    <property type="entry name" value="DNA_methylase_N4/N6"/>
</dbReference>
<feature type="domain" description="Restriction system protein Mrr-like N-terminal" evidence="11">
    <location>
        <begin position="20"/>
        <end position="100"/>
    </location>
</feature>
<dbReference type="AlphaFoldDB" id="A0A6L9U4Y6"/>
<dbReference type="PROSITE" id="PS00093">
    <property type="entry name" value="N4_MTASE"/>
    <property type="match status" value="1"/>
</dbReference>
<reference evidence="12 13" key="1">
    <citation type="submission" date="2019-12" db="EMBL/GenBank/DDBJ databases">
        <title>Rhizobium genotypes associated with high levels of biological nitrogen fixation by grain legumes in a temperate-maritime cropping system.</title>
        <authorList>
            <person name="Maluk M."/>
            <person name="Francesc Ferrando Molina F."/>
            <person name="Lopez Del Egido L."/>
            <person name="Lafos M."/>
            <person name="Langarica-Fuentes A."/>
            <person name="Gebre Yohannes G."/>
            <person name="Young M.W."/>
            <person name="Martin P."/>
            <person name="Gantlett R."/>
            <person name="Kenicer G."/>
            <person name="Hawes C."/>
            <person name="Begg G.S."/>
            <person name="Quilliam R.S."/>
            <person name="Squire G.R."/>
            <person name="Poole P.S."/>
            <person name="Young P.W."/>
            <person name="Iannetta P.M."/>
            <person name="James E.K."/>
        </authorList>
    </citation>
    <scope>NUCLEOTIDE SEQUENCE [LARGE SCALE GENOMIC DNA]</scope>
    <source>
        <strain evidence="12 13">JHI1118</strain>
    </source>
</reference>
<evidence type="ECO:0000259" key="10">
    <source>
        <dbReference type="Pfam" id="PF01555"/>
    </source>
</evidence>
<evidence type="ECO:0000256" key="6">
    <source>
        <dbReference type="ARBA" id="ARBA00023125"/>
    </source>
</evidence>
<accession>A0A6L9U4Y6</accession>
<keyword evidence="4" id="KW-0949">S-adenosyl-L-methionine</keyword>
<name>A0A6L9U4Y6_9HYPH</name>
<dbReference type="GO" id="GO:0015667">
    <property type="term" value="F:site-specific DNA-methyltransferase (cytosine-N4-specific) activity"/>
    <property type="evidence" value="ECO:0007669"/>
    <property type="project" value="UniProtKB-EC"/>
</dbReference>
<dbReference type="InterPro" id="IPR017985">
    <property type="entry name" value="MeTrfase_CN4_CS"/>
</dbReference>
<keyword evidence="2 12" id="KW-0489">Methyltransferase</keyword>
<dbReference type="GO" id="GO:0009307">
    <property type="term" value="P:DNA restriction-modification system"/>
    <property type="evidence" value="ECO:0007669"/>
    <property type="project" value="UniProtKB-KW"/>
</dbReference>